<comment type="subcellular location">
    <subcellularLocation>
        <location evidence="1">Cytoplasm</location>
    </subcellularLocation>
</comment>
<evidence type="ECO:0000256" key="4">
    <source>
        <dbReference type="ARBA" id="ARBA00022490"/>
    </source>
</evidence>
<evidence type="ECO:0000256" key="8">
    <source>
        <dbReference type="ARBA" id="ARBA00023125"/>
    </source>
</evidence>
<keyword evidence="5" id="KW-0479">Metal-binding</keyword>
<dbReference type="PROSITE" id="PS00552">
    <property type="entry name" value="HTH_MERR_1"/>
    <property type="match status" value="1"/>
</dbReference>
<dbReference type="InterPro" id="IPR000551">
    <property type="entry name" value="MerR-type_HTH_dom"/>
</dbReference>
<protein>
    <recommendedName>
        <fullName evidence="3">HTH-type transcriptional regulator CueR</fullName>
    </recommendedName>
    <alternativeName>
        <fullName evidence="12">Copper efflux regulator</fullName>
    </alternativeName>
    <alternativeName>
        <fullName evidence="11">Copper export regulator</fullName>
    </alternativeName>
</protein>
<dbReference type="InterPro" id="IPR009061">
    <property type="entry name" value="DNA-bd_dom_put_sf"/>
</dbReference>
<organism evidence="14 15">
    <name type="scientific">Parahaliea aestuarii</name>
    <dbReference type="NCBI Taxonomy" id="1852021"/>
    <lineage>
        <taxon>Bacteria</taxon>
        <taxon>Pseudomonadati</taxon>
        <taxon>Pseudomonadota</taxon>
        <taxon>Gammaproteobacteria</taxon>
        <taxon>Cellvibrionales</taxon>
        <taxon>Halieaceae</taxon>
        <taxon>Parahaliea</taxon>
    </lineage>
</organism>
<gene>
    <name evidence="14" type="primary">cueR</name>
    <name evidence="14" type="ORF">FVW59_10910</name>
</gene>
<dbReference type="EMBL" id="VRYZ01000004">
    <property type="protein sequence ID" value="TXS91663.1"/>
    <property type="molecule type" value="Genomic_DNA"/>
</dbReference>
<dbReference type="GO" id="GO:0003700">
    <property type="term" value="F:DNA-binding transcription factor activity"/>
    <property type="evidence" value="ECO:0007669"/>
    <property type="project" value="InterPro"/>
</dbReference>
<accession>A0A5C8ZT34</accession>
<dbReference type="Gene3D" id="1.10.1660.10">
    <property type="match status" value="1"/>
</dbReference>
<evidence type="ECO:0000313" key="14">
    <source>
        <dbReference type="EMBL" id="TXS91663.1"/>
    </source>
</evidence>
<name>A0A5C8ZT34_9GAMM</name>
<keyword evidence="8" id="KW-0238">DNA-binding</keyword>
<evidence type="ECO:0000256" key="11">
    <source>
        <dbReference type="ARBA" id="ARBA00031472"/>
    </source>
</evidence>
<comment type="caution">
    <text evidence="14">The sequence shown here is derived from an EMBL/GenBank/DDBJ whole genome shotgun (WGS) entry which is preliminary data.</text>
</comment>
<reference evidence="14 15" key="1">
    <citation type="submission" date="2019-08" db="EMBL/GenBank/DDBJ databases">
        <title>Parahaliea maris sp. nov., isolated from the surface seawater.</title>
        <authorList>
            <person name="Liu Y."/>
        </authorList>
    </citation>
    <scope>NUCLEOTIDE SEQUENCE [LARGE SCALE GENOMIC DNA]</scope>
    <source>
        <strain evidence="14 15">S2-26</strain>
    </source>
</reference>
<dbReference type="GO" id="GO:0005737">
    <property type="term" value="C:cytoplasm"/>
    <property type="evidence" value="ECO:0007669"/>
    <property type="project" value="UniProtKB-SubCell"/>
</dbReference>
<evidence type="ECO:0000256" key="9">
    <source>
        <dbReference type="ARBA" id="ARBA00023159"/>
    </source>
</evidence>
<dbReference type="InterPro" id="IPR011789">
    <property type="entry name" value="CueR"/>
</dbReference>
<evidence type="ECO:0000256" key="10">
    <source>
        <dbReference type="ARBA" id="ARBA00023163"/>
    </source>
</evidence>
<evidence type="ECO:0000256" key="5">
    <source>
        <dbReference type="ARBA" id="ARBA00022723"/>
    </source>
</evidence>
<dbReference type="GO" id="GO:0005507">
    <property type="term" value="F:copper ion binding"/>
    <property type="evidence" value="ECO:0007669"/>
    <property type="project" value="InterPro"/>
</dbReference>
<dbReference type="SUPFAM" id="SSF46955">
    <property type="entry name" value="Putative DNA-binding domain"/>
    <property type="match status" value="1"/>
</dbReference>
<dbReference type="PROSITE" id="PS50937">
    <property type="entry name" value="HTH_MERR_2"/>
    <property type="match status" value="1"/>
</dbReference>
<dbReference type="PANTHER" id="PTHR30204">
    <property type="entry name" value="REDOX-CYCLING DRUG-SENSING TRANSCRIPTIONAL ACTIVATOR SOXR"/>
    <property type="match status" value="1"/>
</dbReference>
<dbReference type="PANTHER" id="PTHR30204:SF16">
    <property type="entry name" value="HTH-TYPE TRANSCRIPTIONAL REGULATOR CUER"/>
    <property type="match status" value="1"/>
</dbReference>
<evidence type="ECO:0000256" key="2">
    <source>
        <dbReference type="ARBA" id="ARBA00011738"/>
    </source>
</evidence>
<keyword evidence="15" id="KW-1185">Reference proteome</keyword>
<comment type="subunit">
    <text evidence="2">Homodimer.</text>
</comment>
<dbReference type="AlphaFoldDB" id="A0A5C8ZT34"/>
<dbReference type="Pfam" id="PF13411">
    <property type="entry name" value="MerR_1"/>
    <property type="match status" value="1"/>
</dbReference>
<dbReference type="GO" id="GO:0003677">
    <property type="term" value="F:DNA binding"/>
    <property type="evidence" value="ECO:0007669"/>
    <property type="project" value="UniProtKB-KW"/>
</dbReference>
<keyword evidence="9" id="KW-0010">Activator</keyword>
<dbReference type="Proteomes" id="UP000321933">
    <property type="component" value="Unassembled WGS sequence"/>
</dbReference>
<proteinExistence type="predicted"/>
<evidence type="ECO:0000256" key="12">
    <source>
        <dbReference type="ARBA" id="ARBA00032335"/>
    </source>
</evidence>
<dbReference type="GO" id="GO:0045893">
    <property type="term" value="P:positive regulation of DNA-templated transcription"/>
    <property type="evidence" value="ECO:0007669"/>
    <property type="project" value="InterPro"/>
</dbReference>
<evidence type="ECO:0000256" key="6">
    <source>
        <dbReference type="ARBA" id="ARBA00023008"/>
    </source>
</evidence>
<keyword evidence="7" id="KW-0805">Transcription regulation</keyword>
<evidence type="ECO:0000256" key="1">
    <source>
        <dbReference type="ARBA" id="ARBA00004496"/>
    </source>
</evidence>
<dbReference type="PRINTS" id="PR00040">
    <property type="entry name" value="HTHMERR"/>
</dbReference>
<dbReference type="InterPro" id="IPR047057">
    <property type="entry name" value="MerR_fam"/>
</dbReference>
<keyword evidence="6" id="KW-0186">Copper</keyword>
<keyword evidence="4" id="KW-0963">Cytoplasm</keyword>
<dbReference type="OrthoDB" id="9808480at2"/>
<keyword evidence="10" id="KW-0804">Transcription</keyword>
<sequence length="134" mass="15398">MNISQAARASGLSAKTIRYYEDIGLVVPAQRADNGYRQYGEADLDELQFLSRARQMGFDLDECRQLLSLLRDHSRHSAQARELVLEKSRQVRERIRQLKVMQRQLDDMARRCRGDDGPDCAILDDLSGGEHRHV</sequence>
<dbReference type="NCBIfam" id="TIGR02044">
    <property type="entry name" value="CueR"/>
    <property type="match status" value="1"/>
</dbReference>
<evidence type="ECO:0000256" key="3">
    <source>
        <dbReference type="ARBA" id="ARBA00017250"/>
    </source>
</evidence>
<evidence type="ECO:0000259" key="13">
    <source>
        <dbReference type="PROSITE" id="PS50937"/>
    </source>
</evidence>
<dbReference type="SMART" id="SM00422">
    <property type="entry name" value="HTH_MERR"/>
    <property type="match status" value="1"/>
</dbReference>
<evidence type="ECO:0000256" key="7">
    <source>
        <dbReference type="ARBA" id="ARBA00023015"/>
    </source>
</evidence>
<dbReference type="RefSeq" id="WP_148064310.1">
    <property type="nucleotide sequence ID" value="NZ_VRYZ01000004.1"/>
</dbReference>
<feature type="domain" description="HTH merR-type" evidence="13">
    <location>
        <begin position="1"/>
        <end position="69"/>
    </location>
</feature>
<evidence type="ECO:0000313" key="15">
    <source>
        <dbReference type="Proteomes" id="UP000321933"/>
    </source>
</evidence>